<evidence type="ECO:0000313" key="4">
    <source>
        <dbReference type="Proteomes" id="UP000282323"/>
    </source>
</evidence>
<accession>A0A3N6LZC6</accession>
<dbReference type="RefSeq" id="WP_124195604.1">
    <property type="nucleotide sequence ID" value="NZ_REGA01000008.1"/>
</dbReference>
<keyword evidence="1" id="KW-0472">Membrane</keyword>
<keyword evidence="1" id="KW-1133">Transmembrane helix</keyword>
<gene>
    <name evidence="3" type="ORF">EA473_10625</name>
</gene>
<feature type="transmembrane region" description="Helical" evidence="1">
    <location>
        <begin position="228"/>
        <end position="248"/>
    </location>
</feature>
<keyword evidence="1" id="KW-0812">Transmembrane</keyword>
<proteinExistence type="predicted"/>
<feature type="transmembrane region" description="Helical" evidence="1">
    <location>
        <begin position="134"/>
        <end position="167"/>
    </location>
</feature>
<reference evidence="3 4" key="1">
    <citation type="submission" date="2018-10" db="EMBL/GenBank/DDBJ databases">
        <title>Natrarchaeobius chitinivorans gen. nov., sp. nov., and Natrarchaeobius haloalkaliphilus sp. nov., alkaliphilic, chitin-utilizing haloarchaea from hypersaline alkaline lakes.</title>
        <authorList>
            <person name="Sorokin D.Y."/>
            <person name="Elcheninov A.G."/>
            <person name="Kostrikina N.A."/>
            <person name="Bale N.J."/>
            <person name="Sinninghe Damste J.S."/>
            <person name="Khijniak T.V."/>
            <person name="Kublanov I.V."/>
            <person name="Toshchakov S.V."/>
        </authorList>
    </citation>
    <scope>NUCLEOTIDE SEQUENCE [LARGE SCALE GENOMIC DNA]</scope>
    <source>
        <strain evidence="3 4">AArcht4T</strain>
    </source>
</reference>
<evidence type="ECO:0000256" key="1">
    <source>
        <dbReference type="SAM" id="Phobius"/>
    </source>
</evidence>
<organism evidence="3 4">
    <name type="scientific">Natrarchaeobius chitinivorans</name>
    <dbReference type="NCBI Taxonomy" id="1679083"/>
    <lineage>
        <taxon>Archaea</taxon>
        <taxon>Methanobacteriati</taxon>
        <taxon>Methanobacteriota</taxon>
        <taxon>Stenosarchaea group</taxon>
        <taxon>Halobacteria</taxon>
        <taxon>Halobacteriales</taxon>
        <taxon>Natrialbaceae</taxon>
        <taxon>Natrarchaeobius</taxon>
    </lineage>
</organism>
<feature type="transmembrane region" description="Helical" evidence="1">
    <location>
        <begin position="46"/>
        <end position="68"/>
    </location>
</feature>
<dbReference type="Pfam" id="PF25231">
    <property type="entry name" value="DUF7847"/>
    <property type="match status" value="1"/>
</dbReference>
<feature type="domain" description="DUF7847" evidence="2">
    <location>
        <begin position="1"/>
        <end position="259"/>
    </location>
</feature>
<evidence type="ECO:0000259" key="2">
    <source>
        <dbReference type="Pfam" id="PF25231"/>
    </source>
</evidence>
<dbReference type="OrthoDB" id="241125at2157"/>
<dbReference type="InterPro" id="IPR057169">
    <property type="entry name" value="DUF7847"/>
</dbReference>
<dbReference type="AlphaFoldDB" id="A0A3N6LZC6"/>
<name>A0A3N6LZC6_NATCH</name>
<dbReference type="EMBL" id="REGA01000008">
    <property type="protein sequence ID" value="RQG94537.1"/>
    <property type="molecule type" value="Genomic_DNA"/>
</dbReference>
<dbReference type="Proteomes" id="UP000282323">
    <property type="component" value="Unassembled WGS sequence"/>
</dbReference>
<evidence type="ECO:0000313" key="3">
    <source>
        <dbReference type="EMBL" id="RQG94537.1"/>
    </source>
</evidence>
<feature type="transmembrane region" description="Helical" evidence="1">
    <location>
        <begin position="187"/>
        <end position="208"/>
    </location>
</feature>
<feature type="transmembrane region" description="Helical" evidence="1">
    <location>
        <begin position="89"/>
        <end position="122"/>
    </location>
</feature>
<protein>
    <recommendedName>
        <fullName evidence="2">DUF7847 domain-containing protein</fullName>
    </recommendedName>
</protein>
<comment type="caution">
    <text evidence="3">The sequence shown here is derived from an EMBL/GenBank/DDBJ whole genome shotgun (WGS) entry which is preliminary data.</text>
</comment>
<keyword evidence="4" id="KW-1185">Reference proteome</keyword>
<sequence>MAVLPAFRDGWTVLRENPVILLAGLLFATVSQLGTAVELINPWVAIGVSVVGFLLAPFFLGGIIGMALEALEESATTLGQLAASGKAFYLSLLGASVLFGALMFAIAFGGVLIAFFGIAAGIGLAGAEGGALAVLGVGVGMLLVLGMFLLVFVLFLFLQFYSTAIVVENERAFGSFSRSIDVVRSNLASVVGYSLLWIGISIVVFTPIVGLEFALVEPGLVDGVDQTLAHAITILVAVVVTGLLYSYLYSVHTAYYTRLIPDRVAS</sequence>